<reference evidence="2 3" key="1">
    <citation type="submission" date="2020-08" db="EMBL/GenBank/DDBJ databases">
        <title>Cohnella phylogeny.</title>
        <authorList>
            <person name="Dunlap C."/>
        </authorList>
    </citation>
    <scope>NUCLEOTIDE SEQUENCE [LARGE SCALE GENOMIC DNA]</scope>
    <source>
        <strain evidence="2 3">CBP 2801</strain>
    </source>
</reference>
<dbReference type="RefSeq" id="WP_185131440.1">
    <property type="nucleotide sequence ID" value="NZ_JACJVO010000031.1"/>
</dbReference>
<protein>
    <submittedName>
        <fullName evidence="2">GNAT family N-acetyltransferase</fullName>
    </submittedName>
</protein>
<dbReference type="InterPro" id="IPR000182">
    <property type="entry name" value="GNAT_dom"/>
</dbReference>
<dbReference type="InterPro" id="IPR053144">
    <property type="entry name" value="Acetyltransferase_Butenolide"/>
</dbReference>
<keyword evidence="3" id="KW-1185">Reference proteome</keyword>
<dbReference type="Proteomes" id="UP000564644">
    <property type="component" value="Unassembled WGS sequence"/>
</dbReference>
<dbReference type="Pfam" id="PF13508">
    <property type="entry name" value="Acetyltransf_7"/>
    <property type="match status" value="1"/>
</dbReference>
<name>A0A7X0VX89_9BACL</name>
<evidence type="ECO:0000313" key="3">
    <source>
        <dbReference type="Proteomes" id="UP000564644"/>
    </source>
</evidence>
<comment type="caution">
    <text evidence="2">The sequence shown here is derived from an EMBL/GenBank/DDBJ whole genome shotgun (WGS) entry which is preliminary data.</text>
</comment>
<feature type="domain" description="N-acetyltransferase" evidence="1">
    <location>
        <begin position="1"/>
        <end position="133"/>
    </location>
</feature>
<dbReference type="Gene3D" id="3.40.630.30">
    <property type="match status" value="1"/>
</dbReference>
<dbReference type="PANTHER" id="PTHR43233">
    <property type="entry name" value="FAMILY N-ACETYLTRANSFERASE, PUTATIVE (AFU_ORTHOLOGUE AFUA_6G03350)-RELATED"/>
    <property type="match status" value="1"/>
</dbReference>
<dbReference type="PANTHER" id="PTHR43233:SF1">
    <property type="entry name" value="FAMILY N-ACETYLTRANSFERASE, PUTATIVE (AFU_ORTHOLOGUE AFUA_6G03350)-RELATED"/>
    <property type="match status" value="1"/>
</dbReference>
<dbReference type="CDD" id="cd04301">
    <property type="entry name" value="NAT_SF"/>
    <property type="match status" value="1"/>
</dbReference>
<sequence length="133" mass="15166">MELREGEYLVSDDKSLLQLPVICGFLARSYWANGRPEEATRQAIEHSVCYGLYRGGVQIGFARVVTDGATVYYLCDVYIDEDERGKGLGKMLVGAIVREYERIPGFLGTRDAHGLYEQYGFRRDAERFMRRAP</sequence>
<accession>A0A7X0VX89</accession>
<keyword evidence="2" id="KW-0808">Transferase</keyword>
<dbReference type="PROSITE" id="PS51186">
    <property type="entry name" value="GNAT"/>
    <property type="match status" value="1"/>
</dbReference>
<organism evidence="2 3">
    <name type="scientific">Cohnella zeiphila</name>
    <dbReference type="NCBI Taxonomy" id="2761120"/>
    <lineage>
        <taxon>Bacteria</taxon>
        <taxon>Bacillati</taxon>
        <taxon>Bacillota</taxon>
        <taxon>Bacilli</taxon>
        <taxon>Bacillales</taxon>
        <taxon>Paenibacillaceae</taxon>
        <taxon>Cohnella</taxon>
    </lineage>
</organism>
<evidence type="ECO:0000313" key="2">
    <source>
        <dbReference type="EMBL" id="MBB6733776.1"/>
    </source>
</evidence>
<gene>
    <name evidence="2" type="ORF">H7C18_22900</name>
</gene>
<dbReference type="EMBL" id="JACJVO010000031">
    <property type="protein sequence ID" value="MBB6733776.1"/>
    <property type="molecule type" value="Genomic_DNA"/>
</dbReference>
<dbReference type="InterPro" id="IPR016181">
    <property type="entry name" value="Acyl_CoA_acyltransferase"/>
</dbReference>
<dbReference type="SUPFAM" id="SSF55729">
    <property type="entry name" value="Acyl-CoA N-acyltransferases (Nat)"/>
    <property type="match status" value="1"/>
</dbReference>
<dbReference type="AlphaFoldDB" id="A0A7X0VX89"/>
<dbReference type="GO" id="GO:0016747">
    <property type="term" value="F:acyltransferase activity, transferring groups other than amino-acyl groups"/>
    <property type="evidence" value="ECO:0007669"/>
    <property type="project" value="InterPro"/>
</dbReference>
<evidence type="ECO:0000259" key="1">
    <source>
        <dbReference type="PROSITE" id="PS51186"/>
    </source>
</evidence>
<proteinExistence type="predicted"/>